<proteinExistence type="predicted"/>
<dbReference type="InterPro" id="IPR000276">
    <property type="entry name" value="GPCR_Rhodpsn"/>
</dbReference>
<feature type="transmembrane region" description="Helical" evidence="9">
    <location>
        <begin position="57"/>
        <end position="80"/>
    </location>
</feature>
<evidence type="ECO:0000256" key="5">
    <source>
        <dbReference type="ARBA" id="ARBA00022989"/>
    </source>
</evidence>
<accession>A0A7K4SLC9</accession>
<dbReference type="PROSITE" id="PS50262">
    <property type="entry name" value="G_PROTEIN_RECEP_F1_2"/>
    <property type="match status" value="1"/>
</dbReference>
<evidence type="ECO:0000259" key="10">
    <source>
        <dbReference type="PROSITE" id="PS50262"/>
    </source>
</evidence>
<evidence type="ECO:0000256" key="7">
    <source>
        <dbReference type="ARBA" id="ARBA00023136"/>
    </source>
</evidence>
<evidence type="ECO:0000256" key="2">
    <source>
        <dbReference type="ARBA" id="ARBA00022475"/>
    </source>
</evidence>
<sequence>QMSNDSSITEFLLLVLADMWELQLLHFCLFLGIYLATLLGNDLIITATACDHHLHTAMYFFLLSLGSVSTTLPKSMANYLWDTRDISYYGCVAWVFFFLFLIEGEYFLRTIMAYDHYVAIHKPPHYGTLLGSRDCVHMVAAAWGSGFLYAML</sequence>
<dbReference type="GO" id="GO:0004930">
    <property type="term" value="F:G protein-coupled receptor activity"/>
    <property type="evidence" value="ECO:0007669"/>
    <property type="project" value="UniProtKB-KW"/>
</dbReference>
<feature type="non-terminal residue" evidence="11">
    <location>
        <position position="152"/>
    </location>
</feature>
<name>A0A7K4SLC9_9CHAR</name>
<feature type="non-terminal residue" evidence="11">
    <location>
        <position position="1"/>
    </location>
</feature>
<dbReference type="GO" id="GO:0007608">
    <property type="term" value="P:sensory perception of smell"/>
    <property type="evidence" value="ECO:0007669"/>
    <property type="project" value="UniProtKB-KW"/>
</dbReference>
<keyword evidence="8" id="KW-0675">Receptor</keyword>
<dbReference type="Gene3D" id="1.20.1070.10">
    <property type="entry name" value="Rhodopsin 7-helix transmembrane proteins"/>
    <property type="match status" value="1"/>
</dbReference>
<keyword evidence="12" id="KW-1185">Reference proteome</keyword>
<evidence type="ECO:0000256" key="1">
    <source>
        <dbReference type="ARBA" id="ARBA00004651"/>
    </source>
</evidence>
<comment type="subcellular location">
    <subcellularLocation>
        <location evidence="1">Cell membrane</location>
        <topology evidence="1">Multi-pass membrane protein</topology>
    </subcellularLocation>
</comment>
<keyword evidence="7 9" id="KW-0472">Membrane</keyword>
<keyword evidence="3 9" id="KW-0812">Transmembrane</keyword>
<evidence type="ECO:0000256" key="3">
    <source>
        <dbReference type="ARBA" id="ARBA00022692"/>
    </source>
</evidence>
<dbReference type="Proteomes" id="UP000574691">
    <property type="component" value="Unassembled WGS sequence"/>
</dbReference>
<keyword evidence="6" id="KW-0297">G-protein coupled receptor</keyword>
<dbReference type="EMBL" id="VYXH01001295">
    <property type="protein sequence ID" value="NWQ86320.1"/>
    <property type="molecule type" value="Genomic_DNA"/>
</dbReference>
<keyword evidence="2" id="KW-1003">Cell membrane</keyword>
<dbReference type="GO" id="GO:0005886">
    <property type="term" value="C:plasma membrane"/>
    <property type="evidence" value="ECO:0007669"/>
    <property type="project" value="UniProtKB-SubCell"/>
</dbReference>
<evidence type="ECO:0000313" key="11">
    <source>
        <dbReference type="EMBL" id="NWQ86320.1"/>
    </source>
</evidence>
<evidence type="ECO:0000313" key="12">
    <source>
        <dbReference type="Proteomes" id="UP000574691"/>
    </source>
</evidence>
<feature type="transmembrane region" description="Helical" evidence="9">
    <location>
        <begin position="86"/>
        <end position="102"/>
    </location>
</feature>
<evidence type="ECO:0000256" key="8">
    <source>
        <dbReference type="ARBA" id="ARBA00023170"/>
    </source>
</evidence>
<dbReference type="InterPro" id="IPR017452">
    <property type="entry name" value="GPCR_Rhodpsn_7TM"/>
</dbReference>
<evidence type="ECO:0000256" key="4">
    <source>
        <dbReference type="ARBA" id="ARBA00022725"/>
    </source>
</evidence>
<dbReference type="Pfam" id="PF00001">
    <property type="entry name" value="7tm_1"/>
    <property type="match status" value="1"/>
</dbReference>
<dbReference type="AlphaFoldDB" id="A0A7K4SLC9"/>
<reference evidence="11 12" key="1">
    <citation type="submission" date="2019-09" db="EMBL/GenBank/DDBJ databases">
        <title>Bird 10,000 Genomes (B10K) Project - Family phase.</title>
        <authorList>
            <person name="Zhang G."/>
        </authorList>
    </citation>
    <scope>NUCLEOTIDE SEQUENCE [LARGE SCALE GENOMIC DNA]</scope>
    <source>
        <strain evidence="11">B10K-DU-001-64</strain>
        <tissue evidence="11">Muscle</tissue>
    </source>
</reference>
<protein>
    <submittedName>
        <fullName evidence="11">O14I1 protein</fullName>
    </submittedName>
</protein>
<keyword evidence="4" id="KW-0552">Olfaction</keyword>
<keyword evidence="4" id="KW-0716">Sensory transduction</keyword>
<organism evidence="11 12">
    <name type="scientific">Burhinus bistriatus</name>
    <dbReference type="NCBI Taxonomy" id="240201"/>
    <lineage>
        <taxon>Eukaryota</taxon>
        <taxon>Metazoa</taxon>
        <taxon>Chordata</taxon>
        <taxon>Craniata</taxon>
        <taxon>Vertebrata</taxon>
        <taxon>Euteleostomi</taxon>
        <taxon>Archelosauria</taxon>
        <taxon>Archosauria</taxon>
        <taxon>Dinosauria</taxon>
        <taxon>Saurischia</taxon>
        <taxon>Theropoda</taxon>
        <taxon>Coelurosauria</taxon>
        <taxon>Aves</taxon>
        <taxon>Neognathae</taxon>
        <taxon>Neoaves</taxon>
        <taxon>Charadriiformes</taxon>
        <taxon>Burhinidae</taxon>
        <taxon>Burhinus</taxon>
    </lineage>
</organism>
<dbReference type="InterPro" id="IPR050516">
    <property type="entry name" value="Olfactory_GPCR"/>
</dbReference>
<feature type="domain" description="G-protein coupled receptors family 1 profile" evidence="10">
    <location>
        <begin position="40"/>
        <end position="152"/>
    </location>
</feature>
<comment type="caution">
    <text evidence="11">The sequence shown here is derived from an EMBL/GenBank/DDBJ whole genome shotgun (WGS) entry which is preliminary data.</text>
</comment>
<evidence type="ECO:0000256" key="6">
    <source>
        <dbReference type="ARBA" id="ARBA00023040"/>
    </source>
</evidence>
<feature type="transmembrane region" description="Helical" evidence="9">
    <location>
        <begin position="24"/>
        <end position="45"/>
    </location>
</feature>
<keyword evidence="6" id="KW-0807">Transducer</keyword>
<gene>
    <name evidence="11" type="primary">Or14i1_3</name>
    <name evidence="11" type="ORF">BURBIS_R11875</name>
</gene>
<dbReference type="SUPFAM" id="SSF81321">
    <property type="entry name" value="Family A G protein-coupled receptor-like"/>
    <property type="match status" value="1"/>
</dbReference>
<dbReference type="PANTHER" id="PTHR26452">
    <property type="entry name" value="OLFACTORY RECEPTOR"/>
    <property type="match status" value="1"/>
</dbReference>
<evidence type="ECO:0000256" key="9">
    <source>
        <dbReference type="SAM" id="Phobius"/>
    </source>
</evidence>
<keyword evidence="5 9" id="KW-1133">Transmembrane helix</keyword>